<feature type="domain" description="Retrotransposon gag" evidence="2">
    <location>
        <begin position="189"/>
        <end position="251"/>
    </location>
</feature>
<feature type="compositionally biased region" description="Basic and acidic residues" evidence="1">
    <location>
        <begin position="21"/>
        <end position="30"/>
    </location>
</feature>
<evidence type="ECO:0000256" key="1">
    <source>
        <dbReference type="SAM" id="MobiDB-lite"/>
    </source>
</evidence>
<accession>A0A6G0WME2</accession>
<dbReference type="Proteomes" id="UP000481153">
    <property type="component" value="Unassembled WGS sequence"/>
</dbReference>
<gene>
    <name evidence="3" type="ORF">Ae201684_013713</name>
</gene>
<feature type="region of interest" description="Disordered" evidence="1">
    <location>
        <begin position="1"/>
        <end position="77"/>
    </location>
</feature>
<proteinExistence type="predicted"/>
<dbReference type="EMBL" id="VJMJ01000177">
    <property type="protein sequence ID" value="KAF0728473.1"/>
    <property type="molecule type" value="Genomic_DNA"/>
</dbReference>
<evidence type="ECO:0000259" key="2">
    <source>
        <dbReference type="Pfam" id="PF03732"/>
    </source>
</evidence>
<protein>
    <recommendedName>
        <fullName evidence="2">Retrotransposon gag domain-containing protein</fullName>
    </recommendedName>
</protein>
<evidence type="ECO:0000313" key="3">
    <source>
        <dbReference type="EMBL" id="KAF0728473.1"/>
    </source>
</evidence>
<organism evidence="3 4">
    <name type="scientific">Aphanomyces euteiches</name>
    <dbReference type="NCBI Taxonomy" id="100861"/>
    <lineage>
        <taxon>Eukaryota</taxon>
        <taxon>Sar</taxon>
        <taxon>Stramenopiles</taxon>
        <taxon>Oomycota</taxon>
        <taxon>Saprolegniomycetes</taxon>
        <taxon>Saprolegniales</taxon>
        <taxon>Verrucalvaceae</taxon>
        <taxon>Aphanomyces</taxon>
    </lineage>
</organism>
<reference evidence="3 4" key="1">
    <citation type="submission" date="2019-07" db="EMBL/GenBank/DDBJ databases">
        <title>Genomics analysis of Aphanomyces spp. identifies a new class of oomycete effector associated with host adaptation.</title>
        <authorList>
            <person name="Gaulin E."/>
        </authorList>
    </citation>
    <scope>NUCLEOTIDE SEQUENCE [LARGE SCALE GENOMIC DNA]</scope>
    <source>
        <strain evidence="3 4">ATCC 201684</strain>
    </source>
</reference>
<keyword evidence="4" id="KW-1185">Reference proteome</keyword>
<dbReference type="VEuPathDB" id="FungiDB:AeMF1_017226"/>
<name>A0A6G0WME2_9STRA</name>
<dbReference type="Pfam" id="PF03732">
    <property type="entry name" value="Retrotrans_gag"/>
    <property type="match status" value="1"/>
</dbReference>
<dbReference type="InterPro" id="IPR005162">
    <property type="entry name" value="Retrotrans_gag_dom"/>
</dbReference>
<comment type="caution">
    <text evidence="3">The sequence shown here is derived from an EMBL/GenBank/DDBJ whole genome shotgun (WGS) entry which is preliminary data.</text>
</comment>
<evidence type="ECO:0000313" key="4">
    <source>
        <dbReference type="Proteomes" id="UP000481153"/>
    </source>
</evidence>
<dbReference type="AlphaFoldDB" id="A0A6G0WME2"/>
<sequence>MDNQASTAGYVFMGTPVRTKSRAEPEDRYGEIPPEQPSTSTHVDPPPNAPPRRRSASDRRRSSSVARSQSSTGTDGGLHALTLMMAELVQQNREIMSRFKNKDPPVEQKMDQHEEWNKNVAPVGTFSANNFSTIVQTVEAPMRFNGIVEGPDAAMDFLRRFEEDATSCRWTTDEAIRRFLLYVGRPVAVWFSQLKPEQKSTWDALRYNFCRDFVKTTVRSKEEAYYNMKQHEGEPIREYLHRFNAAAVKINLRYDADRQSLASHVRLFAHSLLDSEFGRTLSMLPVRSTEDLREYLDAYQHNQTMQEERSRHLPVAVAPKQDRSKGRVNHYDAAPFVDADRAVAVDAIRAEIYALGQNGHEARRELCLECGKSHYKLNGECWANMYCTLCQKVGHPEANCFKACPLCVVPHRKSDRCPTKEKIYELKEFLRGLDVPGMPSLDCLNF</sequence>